<reference evidence="2 3" key="2">
    <citation type="submission" date="2020-06" db="EMBL/GenBank/DDBJ databases">
        <title>Halomonas songnenensis sp. nov., a moderately halophilic bacterium isolated from saline and alkaline soils.</title>
        <authorList>
            <person name="Jiang J."/>
            <person name="Pan Y."/>
        </authorList>
    </citation>
    <scope>NUCLEOTIDE SEQUENCE [LARGE SCALE GENOMIC DNA]</scope>
    <source>
        <strain evidence="2 3">TBZ9</strain>
    </source>
</reference>
<dbReference type="Pfam" id="PF11939">
    <property type="entry name" value="NiFe-hyd_HybE"/>
    <property type="match status" value="1"/>
</dbReference>
<organism evidence="2 3">
    <name type="scientific">Vreelandella azerica</name>
    <dbReference type="NCBI Taxonomy" id="2732867"/>
    <lineage>
        <taxon>Bacteria</taxon>
        <taxon>Pseudomonadati</taxon>
        <taxon>Pseudomonadota</taxon>
        <taxon>Gammaproteobacteria</taxon>
        <taxon>Oceanospirillales</taxon>
        <taxon>Halomonadaceae</taxon>
        <taxon>Vreelandella</taxon>
    </lineage>
</organism>
<comment type="similarity">
    <text evidence="1">Belongs to the HupJ family.</text>
</comment>
<dbReference type="AlphaFoldDB" id="A0A7Y3XAH0"/>
<proteinExistence type="inferred from homology"/>
<dbReference type="InterPro" id="IPR038530">
    <property type="entry name" value="NiFe-hyd_HybE_sf"/>
</dbReference>
<accession>A0A7Y3XAH0</accession>
<dbReference type="Proteomes" id="UP000588806">
    <property type="component" value="Unassembled WGS sequence"/>
</dbReference>
<evidence type="ECO:0000256" key="1">
    <source>
        <dbReference type="ARBA" id="ARBA00006532"/>
    </source>
</evidence>
<evidence type="ECO:0000313" key="3">
    <source>
        <dbReference type="Proteomes" id="UP000588806"/>
    </source>
</evidence>
<reference evidence="2 3" key="1">
    <citation type="submission" date="2020-05" db="EMBL/GenBank/DDBJ databases">
        <authorList>
            <person name="Ruan W."/>
            <person name="Jeon C.O."/>
            <person name="Chun B.H."/>
        </authorList>
    </citation>
    <scope>NUCLEOTIDE SEQUENCE [LARGE SCALE GENOMIC DNA]</scope>
    <source>
        <strain evidence="2 3">TBZ9</strain>
    </source>
</reference>
<keyword evidence="3" id="KW-1185">Reference proteome</keyword>
<comment type="caution">
    <text evidence="2">The sequence shown here is derived from an EMBL/GenBank/DDBJ whole genome shotgun (WGS) entry which is preliminary data.</text>
</comment>
<sequence>MAIPENASSHVCQDSLLISLPSGAYRFFLQPLQDGQGCYMCRILDDLSDLQTMQEAAQLAQRLMERIMAPAT</sequence>
<name>A0A7Y3XAH0_9GAMM</name>
<dbReference type="Gene3D" id="3.30.1460.40">
    <property type="entry name" value="[NiFe]-hydrogenase assembly chaperone, HybE"/>
    <property type="match status" value="1"/>
</dbReference>
<gene>
    <name evidence="2" type="primary">hybE</name>
    <name evidence="2" type="ORF">HLB35_15160</name>
</gene>
<dbReference type="EMBL" id="JABFHI010000009">
    <property type="protein sequence ID" value="NOG32757.1"/>
    <property type="molecule type" value="Genomic_DNA"/>
</dbReference>
<dbReference type="InterPro" id="IPR023994">
    <property type="entry name" value="NiFe-hyd_HybE"/>
</dbReference>
<dbReference type="RefSeq" id="WP_171703220.1">
    <property type="nucleotide sequence ID" value="NZ_JABFHI010000009.1"/>
</dbReference>
<evidence type="ECO:0000313" key="2">
    <source>
        <dbReference type="EMBL" id="NOG32757.1"/>
    </source>
</evidence>
<protein>
    <submittedName>
        <fullName evidence="2">[NiFe]-hydrogenase assembly chaperone HybE</fullName>
    </submittedName>
</protein>